<accession>A0A1H4TKW7</accession>
<protein>
    <submittedName>
        <fullName evidence="1">Uncharacterized protein</fullName>
    </submittedName>
</protein>
<sequence length="101" mass="11129">MECAVTLSPVNNNHLQGVRPFIALPPDPVTPLLSGKERAMNLLQPITAGLFDPHLQLEAEPDTHEAELRGATLHAEIIHTIAAIDQLTAHWQRPPEPPQLR</sequence>
<gene>
    <name evidence="1" type="ORF">SAMN05421553_1076</name>
</gene>
<dbReference type="AlphaFoldDB" id="A0A1H4TKW7"/>
<dbReference type="Proteomes" id="UP000242849">
    <property type="component" value="Unassembled WGS sequence"/>
</dbReference>
<dbReference type="EMBL" id="FNSC01000001">
    <property type="protein sequence ID" value="SEC57085.1"/>
    <property type="molecule type" value="Genomic_DNA"/>
</dbReference>
<reference evidence="2" key="1">
    <citation type="submission" date="2016-10" db="EMBL/GenBank/DDBJ databases">
        <authorList>
            <person name="Varghese N."/>
            <person name="Submissions S."/>
        </authorList>
    </citation>
    <scope>NUCLEOTIDE SEQUENCE [LARGE SCALE GENOMIC DNA]</scope>
    <source>
        <strain evidence="2">DSM 12111</strain>
    </source>
</reference>
<organism evidence="1 2">
    <name type="scientific">Pseudomonas anguilliseptica</name>
    <dbReference type="NCBI Taxonomy" id="53406"/>
    <lineage>
        <taxon>Bacteria</taxon>
        <taxon>Pseudomonadati</taxon>
        <taxon>Pseudomonadota</taxon>
        <taxon>Gammaproteobacteria</taxon>
        <taxon>Pseudomonadales</taxon>
        <taxon>Pseudomonadaceae</taxon>
        <taxon>Pseudomonas</taxon>
    </lineage>
</organism>
<evidence type="ECO:0000313" key="2">
    <source>
        <dbReference type="Proteomes" id="UP000242849"/>
    </source>
</evidence>
<name>A0A1H4TKW7_PSEAG</name>
<evidence type="ECO:0000313" key="1">
    <source>
        <dbReference type="EMBL" id="SEC57085.1"/>
    </source>
</evidence>
<keyword evidence="2" id="KW-1185">Reference proteome</keyword>
<proteinExistence type="predicted"/>